<evidence type="ECO:0000313" key="5">
    <source>
        <dbReference type="Proteomes" id="UP000243579"/>
    </source>
</evidence>
<dbReference type="Pfam" id="PF13432">
    <property type="entry name" value="TPR_16"/>
    <property type="match status" value="4"/>
</dbReference>
<comment type="caution">
    <text evidence="4">The sequence shown here is derived from an EMBL/GenBank/DDBJ whole genome shotgun (WGS) entry which is preliminary data.</text>
</comment>
<dbReference type="InterPro" id="IPR019734">
    <property type="entry name" value="TPR_rpt"/>
</dbReference>
<proteinExistence type="predicted"/>
<name>A0A1V9YWF9_ACHHY</name>
<dbReference type="OrthoDB" id="1926212at2759"/>
<keyword evidence="2 3" id="KW-0802">TPR repeat</keyword>
<accession>A0A1V9YWF9</accession>
<dbReference type="Gene3D" id="1.25.40.10">
    <property type="entry name" value="Tetratricopeptide repeat domain"/>
    <property type="match status" value="7"/>
</dbReference>
<sequence>MEPAQEKKTSEHQAIDFFQKGVEIAHSATTPEEHVKAIELISMAIAVRPGHARYFLARGNSFRAINEYDCAIADFDAAIALDDKCATFYASRGTCYRKLGRAADALEDFTLAIEYDTKRGTHYFNRALVLYDTNHFELAVADFTKALEDASGGPRTEFRALHSRGNCYRRLGLLDKCVEDMMAAIKLEPRNSTAYNSLAQCYMEYRDIENAIKSFSTAIGLLETNPAYFNNRGQAYFAKGHEFYRLALADFHVAIKLDGKDAQAYYNRGLTRVAVAFEELKAQEAAAALKRDEFLRAEVLLDADPEDTDDRYDGFAAVAVTAGRPRPPDSAPATATGAMSVFEQLEAALADMDMACSCVPDSARFLFGKAMVMYLKHHPAQTQQCLAQALALDPAHVAAKYHVGLLQHQHQQYEAAVATLTAAVDELPTEPLFLAARALVFQDVGLHALAVEDYSRALSVAAAPDARHAYHRGESLLRLGHFEAAVADLTLAASLGAADAGLFNARGLAYRGLGLLDEALGDLSSCVAANQREPSFRLHRALCQLERRELAAAHADLLVALKLAPTDPRLRFHAGVVSFRRGDFGAATAHLRTALAHAPAPGDLADIHYFAGLAAASEGRHMAAIEAFTDAIDAAPRLAYFHERAKALQLEHYDLEAVADFTTVIDGNPTNAHAHFRRGFAYKALGRHEEAAADLHKARLLDPTNPRLMVNFKELHGTDCIVLCAPGDEKVF</sequence>
<feature type="repeat" description="TPR" evidence="3">
    <location>
        <begin position="158"/>
        <end position="191"/>
    </location>
</feature>
<dbReference type="Proteomes" id="UP000243579">
    <property type="component" value="Unassembled WGS sequence"/>
</dbReference>
<evidence type="ECO:0000256" key="3">
    <source>
        <dbReference type="PROSITE-ProRule" id="PRU00339"/>
    </source>
</evidence>
<dbReference type="EMBL" id="JNBR01000669">
    <property type="protein sequence ID" value="OQR90139.1"/>
    <property type="molecule type" value="Genomic_DNA"/>
</dbReference>
<feature type="repeat" description="TPR" evidence="3">
    <location>
        <begin position="192"/>
        <end position="225"/>
    </location>
</feature>
<dbReference type="PANTHER" id="PTHR44858">
    <property type="entry name" value="TETRATRICOPEPTIDE REPEAT PROTEIN 6"/>
    <property type="match status" value="1"/>
</dbReference>
<dbReference type="InterPro" id="IPR050498">
    <property type="entry name" value="Ycf3"/>
</dbReference>
<dbReference type="InterPro" id="IPR013105">
    <property type="entry name" value="TPR_2"/>
</dbReference>
<feature type="repeat" description="TPR" evidence="3">
    <location>
        <begin position="605"/>
        <end position="638"/>
    </location>
</feature>
<organism evidence="4 5">
    <name type="scientific">Achlya hypogyna</name>
    <name type="common">Oomycete</name>
    <name type="synonym">Protoachlya hypogyna</name>
    <dbReference type="NCBI Taxonomy" id="1202772"/>
    <lineage>
        <taxon>Eukaryota</taxon>
        <taxon>Sar</taxon>
        <taxon>Stramenopiles</taxon>
        <taxon>Oomycota</taxon>
        <taxon>Saprolegniomycetes</taxon>
        <taxon>Saprolegniales</taxon>
        <taxon>Achlyaceae</taxon>
        <taxon>Achlya</taxon>
    </lineage>
</organism>
<reference evidence="4 5" key="1">
    <citation type="journal article" date="2014" name="Genome Biol. Evol.">
        <title>The secreted proteins of Achlya hypogyna and Thraustotheca clavata identify the ancestral oomycete secretome and reveal gene acquisitions by horizontal gene transfer.</title>
        <authorList>
            <person name="Misner I."/>
            <person name="Blouin N."/>
            <person name="Leonard G."/>
            <person name="Richards T.A."/>
            <person name="Lane C.E."/>
        </authorList>
    </citation>
    <scope>NUCLEOTIDE SEQUENCE [LARGE SCALE GENOMIC DNA]</scope>
    <source>
        <strain evidence="4 5">ATCC 48635</strain>
    </source>
</reference>
<feature type="repeat" description="TPR" evidence="3">
    <location>
        <begin position="86"/>
        <end position="119"/>
    </location>
</feature>
<evidence type="ECO:0000313" key="4">
    <source>
        <dbReference type="EMBL" id="OQR90139.1"/>
    </source>
</evidence>
<dbReference type="PANTHER" id="PTHR44858:SF1">
    <property type="entry name" value="UDP-N-ACETYLGLUCOSAMINE--PEPTIDE N-ACETYLGLUCOSAMINYLTRANSFERASE SPINDLY-RELATED"/>
    <property type="match status" value="1"/>
</dbReference>
<dbReference type="Pfam" id="PF07719">
    <property type="entry name" value="TPR_2"/>
    <property type="match status" value="1"/>
</dbReference>
<keyword evidence="1" id="KW-0677">Repeat</keyword>
<evidence type="ECO:0000256" key="2">
    <source>
        <dbReference type="ARBA" id="ARBA00022803"/>
    </source>
</evidence>
<feature type="repeat" description="TPR" evidence="3">
    <location>
        <begin position="672"/>
        <end position="705"/>
    </location>
</feature>
<dbReference type="PROSITE" id="PS50005">
    <property type="entry name" value="TPR"/>
    <property type="match status" value="5"/>
</dbReference>
<protein>
    <submittedName>
        <fullName evidence="4">Uncharacterized protein</fullName>
    </submittedName>
</protein>
<dbReference type="InterPro" id="IPR011990">
    <property type="entry name" value="TPR-like_helical_dom_sf"/>
</dbReference>
<dbReference type="SUPFAM" id="SSF48452">
    <property type="entry name" value="TPR-like"/>
    <property type="match status" value="3"/>
</dbReference>
<keyword evidence="5" id="KW-1185">Reference proteome</keyword>
<dbReference type="STRING" id="1202772.A0A1V9YWF9"/>
<evidence type="ECO:0000256" key="1">
    <source>
        <dbReference type="ARBA" id="ARBA00022737"/>
    </source>
</evidence>
<dbReference type="AlphaFoldDB" id="A0A1V9YWF9"/>
<dbReference type="SMART" id="SM00028">
    <property type="entry name" value="TPR"/>
    <property type="match status" value="15"/>
</dbReference>
<gene>
    <name evidence="4" type="ORF">ACHHYP_05782</name>
</gene>
<dbReference type="Pfam" id="PF13181">
    <property type="entry name" value="TPR_8"/>
    <property type="match status" value="2"/>
</dbReference>